<comment type="caution">
    <text evidence="1">The sequence shown here is derived from an EMBL/GenBank/DDBJ whole genome shotgun (WGS) entry which is preliminary data.</text>
</comment>
<accession>A0A8J3FX69</accession>
<organism evidence="1 2">
    <name type="scientific">Longimycelium tulufanense</name>
    <dbReference type="NCBI Taxonomy" id="907463"/>
    <lineage>
        <taxon>Bacteria</taxon>
        <taxon>Bacillati</taxon>
        <taxon>Actinomycetota</taxon>
        <taxon>Actinomycetes</taxon>
        <taxon>Pseudonocardiales</taxon>
        <taxon>Pseudonocardiaceae</taxon>
        <taxon>Longimycelium</taxon>
    </lineage>
</organism>
<protein>
    <submittedName>
        <fullName evidence="1">Uncharacterized protein</fullName>
    </submittedName>
</protein>
<gene>
    <name evidence="1" type="ORF">GCM10012275_54720</name>
</gene>
<dbReference type="Proteomes" id="UP000637578">
    <property type="component" value="Unassembled WGS sequence"/>
</dbReference>
<proteinExistence type="predicted"/>
<dbReference type="AlphaFoldDB" id="A0A8J3FX69"/>
<keyword evidence="2" id="KW-1185">Reference proteome</keyword>
<evidence type="ECO:0000313" key="2">
    <source>
        <dbReference type="Proteomes" id="UP000637578"/>
    </source>
</evidence>
<sequence length="101" mass="10858">MLRSDMLIGGQLPESGIQVGQLAMQRMGCRVAEELLTDDIGSADLFQTVTPPAVADRDAQRFLVVGILLEDDAQIAWILSNGGTNENKTEEILHGPPPLST</sequence>
<dbReference type="EMBL" id="BMMK01000038">
    <property type="protein sequence ID" value="GGM77132.1"/>
    <property type="molecule type" value="Genomic_DNA"/>
</dbReference>
<reference evidence="1" key="2">
    <citation type="submission" date="2020-09" db="EMBL/GenBank/DDBJ databases">
        <authorList>
            <person name="Sun Q."/>
            <person name="Zhou Y."/>
        </authorList>
    </citation>
    <scope>NUCLEOTIDE SEQUENCE</scope>
    <source>
        <strain evidence="1">CGMCC 4.5737</strain>
    </source>
</reference>
<reference evidence="1" key="1">
    <citation type="journal article" date="2014" name="Int. J. Syst. Evol. Microbiol.">
        <title>Complete genome sequence of Corynebacterium casei LMG S-19264T (=DSM 44701T), isolated from a smear-ripened cheese.</title>
        <authorList>
            <consortium name="US DOE Joint Genome Institute (JGI-PGF)"/>
            <person name="Walter F."/>
            <person name="Albersmeier A."/>
            <person name="Kalinowski J."/>
            <person name="Ruckert C."/>
        </authorList>
    </citation>
    <scope>NUCLEOTIDE SEQUENCE</scope>
    <source>
        <strain evidence="1">CGMCC 4.5737</strain>
    </source>
</reference>
<name>A0A8J3FX69_9PSEU</name>
<evidence type="ECO:0000313" key="1">
    <source>
        <dbReference type="EMBL" id="GGM77132.1"/>
    </source>
</evidence>